<name>A0AAU6W8E8_9BETA</name>
<feature type="compositionally biased region" description="Low complexity" evidence="1">
    <location>
        <begin position="290"/>
        <end position="314"/>
    </location>
</feature>
<feature type="compositionally biased region" description="Basic and acidic residues" evidence="1">
    <location>
        <begin position="273"/>
        <end position="288"/>
    </location>
</feature>
<evidence type="ECO:0000313" key="2">
    <source>
        <dbReference type="EMBL" id="XAO37566.1"/>
    </source>
</evidence>
<proteinExistence type="predicted"/>
<sequence length="649" mass="66474">MFRVGALLCVAYAVTAVYITPDVKHLQTHSPGGGRAQNSVTSKQPSIPKQPKLDRGLREVQSDPGTSQPAANANSSDAAPEKSTMSSPNPAQTAQAGKNGNETTVAAPAPPAAPAPAAASASAASTRAETPAVAAAAAATTAAKKRVSTILSRASDGTKILTPTDGTKILIYASSSSDSSDISSDDSDSETNSSSSEPSNSSLPPGSETEPSSSSSYSSSSSSSSSPSSSDSEDEPSSSSSSSSTSSDGASSDSEAPSSDSGSESIGSTSPKSESESSDSEKDQEKNKKTSTPASTRASSPQPGAAPAAPANTEPARDASTELSSKMLSASIVDKPTKLADAAKTTPQQVTNATGGDDALVVLTVGSITNSPLSDNRSTQSATTVQTESGHAGLQKETPKKSTSLSTLKRAGRQTRELQQSSETATITDASRVPSTVTAVPPTSIPYLTTLTTAPPPIPSTSTSDVDNNTNTIITAITTKDPATTAVPSRASLTVTPLLSSSSSTISFSSFPSKPQTQLSVTQNATNKDNEWINSTESVSSPSAAFRTQVVTTTTTTNPTITTFPGDLCTRRYCPAKYGPFVLSAFTRVTFSRAECASDVAIFNDSLIIDPGLGASVFLTIYKRLSLSNRMIRLASELTEYTYTPADFI</sequence>
<organism evidence="2">
    <name type="scientific">Muromegalovirus muridbeta1</name>
    <dbReference type="NCBI Taxonomy" id="3050323"/>
    <lineage>
        <taxon>Viruses</taxon>
        <taxon>Duplodnaviria</taxon>
        <taxon>Heunggongvirae</taxon>
        <taxon>Peploviricota</taxon>
        <taxon>Herviviricetes</taxon>
        <taxon>Herpesvirales</taxon>
        <taxon>Orthoherpesviridae</taxon>
        <taxon>Betaherpesvirinae</taxon>
        <taxon>Muromegalovirus</taxon>
    </lineage>
</organism>
<feature type="compositionally biased region" description="Low complexity" evidence="1">
    <location>
        <begin position="190"/>
        <end position="230"/>
    </location>
</feature>
<dbReference type="EMBL" id="PP756680">
    <property type="protein sequence ID" value="XAO37426.1"/>
    <property type="molecule type" value="Genomic_DNA"/>
</dbReference>
<feature type="region of interest" description="Disordered" evidence="1">
    <location>
        <begin position="448"/>
        <end position="467"/>
    </location>
</feature>
<feature type="region of interest" description="Disordered" evidence="1">
    <location>
        <begin position="26"/>
        <end position="123"/>
    </location>
</feature>
<dbReference type="EMBL" id="PP756681">
    <property type="protein sequence ID" value="XAO37566.1"/>
    <property type="molecule type" value="Genomic_DNA"/>
</dbReference>
<feature type="compositionally biased region" description="Basic and acidic residues" evidence="1">
    <location>
        <begin position="51"/>
        <end position="61"/>
    </location>
</feature>
<feature type="compositionally biased region" description="Low complexity" evidence="1">
    <location>
        <begin position="69"/>
        <end position="78"/>
    </location>
</feature>
<feature type="compositionally biased region" description="Low complexity" evidence="1">
    <location>
        <begin position="237"/>
        <end position="272"/>
    </location>
</feature>
<dbReference type="EMBL" id="PP756679">
    <property type="protein sequence ID" value="XAO37286.1"/>
    <property type="molecule type" value="Genomic_DNA"/>
</dbReference>
<feature type="compositionally biased region" description="Polar residues" evidence="1">
    <location>
        <begin position="369"/>
        <end position="389"/>
    </location>
</feature>
<protein>
    <submittedName>
        <fullName evidence="2">Protein UL116</fullName>
    </submittedName>
</protein>
<dbReference type="EMBL" id="PP756678">
    <property type="protein sequence ID" value="XAO37146.1"/>
    <property type="molecule type" value="Genomic_DNA"/>
</dbReference>
<gene>
    <name evidence="2" type="primary">M116</name>
</gene>
<feature type="compositionally biased region" description="Polar residues" evidence="1">
    <location>
        <begin position="83"/>
        <end position="104"/>
    </location>
</feature>
<accession>A0AAU6W8E8</accession>
<feature type="region of interest" description="Disordered" evidence="1">
    <location>
        <begin position="369"/>
        <end position="425"/>
    </location>
</feature>
<evidence type="ECO:0000256" key="1">
    <source>
        <dbReference type="SAM" id="MobiDB-lite"/>
    </source>
</evidence>
<feature type="compositionally biased region" description="Polar residues" evidence="1">
    <location>
        <begin position="36"/>
        <end position="47"/>
    </location>
</feature>
<feature type="region of interest" description="Disordered" evidence="1">
    <location>
        <begin position="174"/>
        <end position="329"/>
    </location>
</feature>
<reference evidence="2" key="1">
    <citation type="submission" date="2024-05" db="EMBL/GenBank/DDBJ databases">
        <title>Fine-tuning the evolutionary stability and environmental longevity of recombinant transmissible vaccines.</title>
        <authorList>
            <person name="Chan B."/>
            <person name="Nuismer S.L."/>
            <person name="Nichols J."/>
            <person name="Davison A.J."/>
            <person name="Alqirbi H."/>
            <person name="Jarvis M.A."/>
            <person name="Redwood A.J."/>
        </authorList>
    </citation>
    <scope>NUCLEOTIDE SEQUENCE</scope>
    <source>
        <strain evidence="2">K181</strain>
    </source>
</reference>